<proteinExistence type="predicted"/>
<comment type="caution">
    <text evidence="4">The sequence shown here is derived from an EMBL/GenBank/DDBJ whole genome shotgun (WGS) entry which is preliminary data.</text>
</comment>
<feature type="domain" description="HTH tetR-type" evidence="3">
    <location>
        <begin position="9"/>
        <end position="69"/>
    </location>
</feature>
<gene>
    <name evidence="4" type="ORF">GH807_10625</name>
</gene>
<reference evidence="4 5" key="1">
    <citation type="journal article" date="2020" name="mSystems">
        <title>Defining Genomic and Predicted Metabolic Features of the Acetobacterium Genus.</title>
        <authorList>
            <person name="Ross D.E."/>
            <person name="Marshall C.W."/>
            <person name="Gulliver D."/>
            <person name="May H.D."/>
            <person name="Norman R.S."/>
        </authorList>
    </citation>
    <scope>NUCLEOTIDE SEQUENCE [LARGE SCALE GENOMIC DNA]</scope>
    <source>
        <strain evidence="4 5">DSM 9173</strain>
    </source>
</reference>
<dbReference type="EMBL" id="WJBB01000012">
    <property type="protein sequence ID" value="MBC3797500.1"/>
    <property type="molecule type" value="Genomic_DNA"/>
</dbReference>
<dbReference type="PRINTS" id="PR00455">
    <property type="entry name" value="HTHTETR"/>
</dbReference>
<organism evidence="4 5">
    <name type="scientific">Acetobacterium tundrae</name>
    <dbReference type="NCBI Taxonomy" id="132932"/>
    <lineage>
        <taxon>Bacteria</taxon>
        <taxon>Bacillati</taxon>
        <taxon>Bacillota</taxon>
        <taxon>Clostridia</taxon>
        <taxon>Eubacteriales</taxon>
        <taxon>Eubacteriaceae</taxon>
        <taxon>Acetobacterium</taxon>
    </lineage>
</organism>
<dbReference type="Gene3D" id="1.10.357.10">
    <property type="entry name" value="Tetracycline Repressor, domain 2"/>
    <property type="match status" value="1"/>
</dbReference>
<dbReference type="SUPFAM" id="SSF46689">
    <property type="entry name" value="Homeodomain-like"/>
    <property type="match status" value="1"/>
</dbReference>
<dbReference type="InterPro" id="IPR001647">
    <property type="entry name" value="HTH_TetR"/>
</dbReference>
<dbReference type="InterPro" id="IPR050624">
    <property type="entry name" value="HTH-type_Tx_Regulator"/>
</dbReference>
<dbReference type="RefSeq" id="WP_148604148.1">
    <property type="nucleotide sequence ID" value="NZ_RXYB01000012.1"/>
</dbReference>
<keyword evidence="5" id="KW-1185">Reference proteome</keyword>
<feature type="DNA-binding region" description="H-T-H motif" evidence="2">
    <location>
        <begin position="32"/>
        <end position="51"/>
    </location>
</feature>
<dbReference type="PANTHER" id="PTHR43479:SF11">
    <property type="entry name" value="ACREF_ENVCD OPERON REPRESSOR-RELATED"/>
    <property type="match status" value="1"/>
</dbReference>
<accession>A0ABR6WMX2</accession>
<dbReference type="PANTHER" id="PTHR43479">
    <property type="entry name" value="ACREF/ENVCD OPERON REPRESSOR-RELATED"/>
    <property type="match status" value="1"/>
</dbReference>
<evidence type="ECO:0000256" key="2">
    <source>
        <dbReference type="PROSITE-ProRule" id="PRU00335"/>
    </source>
</evidence>
<sequence>MNKREQQRLDRRQQILECCLDMIVSRGYEAMKTRDITEKLHISTGLIFNYFGSKEKIFEELVMMGVNTTENILRSNEEITQPIEYFEKITETIFEGIQSYSMTAKMFLLMAQAINSESTPENVRKIASQLNVINPLISIISHGQKLHQIKEGDPEALVMAYWGAVQGIAGNYANGQNQHMPKSAWIVDILRAY</sequence>
<name>A0ABR6WMX2_9FIRM</name>
<protein>
    <submittedName>
        <fullName evidence="4">TetR family transcriptional regulator</fullName>
    </submittedName>
</protein>
<evidence type="ECO:0000313" key="4">
    <source>
        <dbReference type="EMBL" id="MBC3797500.1"/>
    </source>
</evidence>
<evidence type="ECO:0000313" key="5">
    <source>
        <dbReference type="Proteomes" id="UP000653358"/>
    </source>
</evidence>
<dbReference type="Proteomes" id="UP000653358">
    <property type="component" value="Unassembled WGS sequence"/>
</dbReference>
<dbReference type="InterPro" id="IPR009057">
    <property type="entry name" value="Homeodomain-like_sf"/>
</dbReference>
<dbReference type="Pfam" id="PF00440">
    <property type="entry name" value="TetR_N"/>
    <property type="match status" value="1"/>
</dbReference>
<dbReference type="PROSITE" id="PS50977">
    <property type="entry name" value="HTH_TETR_2"/>
    <property type="match status" value="1"/>
</dbReference>
<keyword evidence="1 2" id="KW-0238">DNA-binding</keyword>
<evidence type="ECO:0000259" key="3">
    <source>
        <dbReference type="PROSITE" id="PS50977"/>
    </source>
</evidence>
<evidence type="ECO:0000256" key="1">
    <source>
        <dbReference type="ARBA" id="ARBA00023125"/>
    </source>
</evidence>